<dbReference type="InterPro" id="IPR046720">
    <property type="entry name" value="DUF6612"/>
</dbReference>
<evidence type="ECO:0000313" key="3">
    <source>
        <dbReference type="EMBL" id="TNJ63848.1"/>
    </source>
</evidence>
<proteinExistence type="predicted"/>
<protein>
    <recommendedName>
        <fullName evidence="5">LppX_LprAFG lipoprotein</fullName>
    </recommendedName>
</protein>
<feature type="signal peptide" evidence="2">
    <location>
        <begin position="1"/>
        <end position="24"/>
    </location>
</feature>
<reference evidence="3 4" key="1">
    <citation type="submission" date="2019-05" db="EMBL/GenBank/DDBJ databases">
        <title>We sequenced the genome of Paenibacillus hemerocallicola KCTC 33185 for further insight into its adaptation and study the phylogeny of Paenibacillus.</title>
        <authorList>
            <person name="Narsing Rao M.P."/>
        </authorList>
    </citation>
    <scope>NUCLEOTIDE SEQUENCE [LARGE SCALE GENOMIC DNA]</scope>
    <source>
        <strain evidence="3 4">KCTC 33185</strain>
    </source>
</reference>
<evidence type="ECO:0008006" key="5">
    <source>
        <dbReference type="Google" id="ProtNLM"/>
    </source>
</evidence>
<dbReference type="EMBL" id="VDCQ01000037">
    <property type="protein sequence ID" value="TNJ63848.1"/>
    <property type="molecule type" value="Genomic_DNA"/>
</dbReference>
<evidence type="ECO:0000256" key="1">
    <source>
        <dbReference type="SAM" id="MobiDB-lite"/>
    </source>
</evidence>
<evidence type="ECO:0000313" key="4">
    <source>
        <dbReference type="Proteomes" id="UP000307943"/>
    </source>
</evidence>
<comment type="caution">
    <text evidence="3">The sequence shown here is derived from an EMBL/GenBank/DDBJ whole genome shotgun (WGS) entry which is preliminary data.</text>
</comment>
<keyword evidence="2" id="KW-0732">Signal</keyword>
<feature type="chain" id="PRO_5038626574" description="LppX_LprAFG lipoprotein" evidence="2">
    <location>
        <begin position="25"/>
        <end position="306"/>
    </location>
</feature>
<keyword evidence="4" id="KW-1185">Reference proteome</keyword>
<dbReference type="Pfam" id="PF20316">
    <property type="entry name" value="DUF6612"/>
    <property type="match status" value="1"/>
</dbReference>
<dbReference type="OrthoDB" id="1957331at2"/>
<evidence type="ECO:0000256" key="2">
    <source>
        <dbReference type="SAM" id="SignalP"/>
    </source>
</evidence>
<dbReference type="PROSITE" id="PS51257">
    <property type="entry name" value="PROKAR_LIPOPROTEIN"/>
    <property type="match status" value="1"/>
</dbReference>
<feature type="region of interest" description="Disordered" evidence="1">
    <location>
        <begin position="27"/>
        <end position="62"/>
    </location>
</feature>
<dbReference type="AlphaFoldDB" id="A0A5C4T450"/>
<gene>
    <name evidence="3" type="ORF">FE784_23530</name>
</gene>
<sequence length="306" mass="33772">MKRQTKLTRTAAAAMLVGMLLLSACGQKPEDPGAAAANSPNPTEATTKPAGESPKPAEPVKAATGADVFAKTMEASAKLESFTVAMNSKQTMEQAGTKMDIQSKIDMDFIMKPQISFKQIMTVNMSGQDVKMDMYFTKDGFFMKDSSTGQWTKLPKEQMDQMMSMISEEQLDPSKQMEKLKQFANDFTVSESGGDYVVKLSATGEKFNSFIKNEIKESMSGNPQMGAMLDQSMSAMSIKTVEYAYTVDKKTYNPKSMKVSMDLEMDIQGQKMRMVQDMEGTYSNYNNIKEITVPKEALEAKTVGSI</sequence>
<dbReference type="Gene3D" id="2.50.20.20">
    <property type="match status" value="1"/>
</dbReference>
<dbReference type="Proteomes" id="UP000307943">
    <property type="component" value="Unassembled WGS sequence"/>
</dbReference>
<organism evidence="3 4">
    <name type="scientific">Paenibacillus hemerocallicola</name>
    <dbReference type="NCBI Taxonomy" id="1172614"/>
    <lineage>
        <taxon>Bacteria</taxon>
        <taxon>Bacillati</taxon>
        <taxon>Bacillota</taxon>
        <taxon>Bacilli</taxon>
        <taxon>Bacillales</taxon>
        <taxon>Paenibacillaceae</taxon>
        <taxon>Paenibacillus</taxon>
    </lineage>
</organism>
<name>A0A5C4T450_9BACL</name>
<dbReference type="RefSeq" id="WP_139604705.1">
    <property type="nucleotide sequence ID" value="NZ_VDCQ01000037.1"/>
</dbReference>
<accession>A0A5C4T450</accession>